<sequence length="435" mass="46421">MNNEIRTRDLFVIGFALFAMFFGAGNLIFPPYLGLISGPQWWVGFLGFTITDAGLGLLAIIALSKYDGNLNVLASRVNKTFAIIISTAIILCIGPFLATPRTAATTYEIGILPIFGESVNRYLFSVVFFIIACLLSIRPSKVVDIVGKFLTPSLILCMAVLIVKGIVSPIGEIANTTMIDNVLEKGITDGYQTMDAIAGCMFALVVLNAVKTRNYSSQKLEIKATILSGIIAAVCLAIIYGGLLYLGAQTSSLGVYDINTDNTKLLVDITNRVLGGVGVYILAIITALACLTTAIGLISAAGNFFNELSKGKISYEIIVVICSVVSCAISVLGVSQIIKISAPILEILYPCAMTIVLIGLFNEKIKNDIVFKIPAIVSLIFGLLFVLKGMNLLGSFGDVLDSFPLTKFGLGWLVPMLIGLVIAIVIASMKKTKTA</sequence>
<feature type="transmembrane region" description="Helical" evidence="9">
    <location>
        <begin position="41"/>
        <end position="61"/>
    </location>
</feature>
<dbReference type="NCBIfam" id="TIGR00796">
    <property type="entry name" value="livcs"/>
    <property type="match status" value="1"/>
</dbReference>
<keyword evidence="3 9" id="KW-0813">Transport</keyword>
<feature type="transmembrane region" description="Helical" evidence="9">
    <location>
        <begin position="369"/>
        <end position="390"/>
    </location>
</feature>
<dbReference type="GO" id="GO:0015188">
    <property type="term" value="F:L-isoleucine transmembrane transporter activity"/>
    <property type="evidence" value="ECO:0007669"/>
    <property type="project" value="TreeGrafter"/>
</dbReference>
<comment type="similarity">
    <text evidence="2 9">Belongs to the branched chain amino acid transporter family.</text>
</comment>
<dbReference type="PANTHER" id="PTHR30588:SF0">
    <property type="entry name" value="BRANCHED-CHAIN AMINO ACID PERMEASE BRNQ"/>
    <property type="match status" value="1"/>
</dbReference>
<dbReference type="RefSeq" id="WP_156702047.1">
    <property type="nucleotide sequence ID" value="NZ_CACRUP010000021.1"/>
</dbReference>
<evidence type="ECO:0000256" key="6">
    <source>
        <dbReference type="ARBA" id="ARBA00022970"/>
    </source>
</evidence>
<keyword evidence="8 9" id="KW-0472">Membrane</keyword>
<dbReference type="PANTHER" id="PTHR30588">
    <property type="entry name" value="BRANCHED-CHAIN AMINO ACID TRANSPORT SYSTEM 2 CARRIER PROTEIN"/>
    <property type="match status" value="1"/>
</dbReference>
<feature type="transmembrane region" description="Helical" evidence="9">
    <location>
        <begin position="81"/>
        <end position="99"/>
    </location>
</feature>
<dbReference type="Gene3D" id="1.20.1740.10">
    <property type="entry name" value="Amino acid/polyamine transporter I"/>
    <property type="match status" value="1"/>
</dbReference>
<protein>
    <recommendedName>
        <fullName evidence="9">Branched-chain amino acid transport system carrier protein</fullName>
    </recommendedName>
</protein>
<keyword evidence="5 9" id="KW-0812">Transmembrane</keyword>
<feature type="transmembrane region" description="Helical" evidence="9">
    <location>
        <begin position="344"/>
        <end position="362"/>
    </location>
</feature>
<keyword evidence="6 9" id="KW-0029">Amino-acid transport</keyword>
<dbReference type="GO" id="GO:0015820">
    <property type="term" value="P:L-leucine transport"/>
    <property type="evidence" value="ECO:0007669"/>
    <property type="project" value="TreeGrafter"/>
</dbReference>
<reference evidence="10" key="1">
    <citation type="submission" date="2019-11" db="EMBL/GenBank/DDBJ databases">
        <authorList>
            <person name="Feng L."/>
        </authorList>
    </citation>
    <scope>NUCLEOTIDE SEQUENCE</scope>
    <source>
        <strain evidence="10">PgorbachiiLFYP46</strain>
    </source>
</reference>
<dbReference type="EMBL" id="CACRUP010000021">
    <property type="protein sequence ID" value="VYU09844.1"/>
    <property type="molecule type" value="Genomic_DNA"/>
</dbReference>
<organism evidence="10">
    <name type="scientific">Peptoniphilus gorbachii</name>
    <dbReference type="NCBI Taxonomy" id="411567"/>
    <lineage>
        <taxon>Bacteria</taxon>
        <taxon>Bacillati</taxon>
        <taxon>Bacillota</taxon>
        <taxon>Tissierellia</taxon>
        <taxon>Tissierellales</taxon>
        <taxon>Peptoniphilaceae</taxon>
        <taxon>Peptoniphilus</taxon>
    </lineage>
</organism>
<dbReference type="GO" id="GO:0005886">
    <property type="term" value="C:plasma membrane"/>
    <property type="evidence" value="ECO:0007669"/>
    <property type="project" value="UniProtKB-SubCell"/>
</dbReference>
<comment type="subcellular location">
    <subcellularLocation>
        <location evidence="1 9">Cell membrane</location>
        <topology evidence="1 9">Multi-pass membrane protein</topology>
    </subcellularLocation>
</comment>
<dbReference type="Pfam" id="PF05525">
    <property type="entry name" value="Branch_AA_trans"/>
    <property type="match status" value="1"/>
</dbReference>
<evidence type="ECO:0000256" key="7">
    <source>
        <dbReference type="ARBA" id="ARBA00022989"/>
    </source>
</evidence>
<name>A0A6N3C3E6_9FIRM</name>
<evidence type="ECO:0000256" key="9">
    <source>
        <dbReference type="RuleBase" id="RU362122"/>
    </source>
</evidence>
<keyword evidence="4" id="KW-1003">Cell membrane</keyword>
<feature type="transmembrane region" description="Helical" evidence="9">
    <location>
        <begin position="191"/>
        <end position="210"/>
    </location>
</feature>
<dbReference type="GO" id="GO:0015818">
    <property type="term" value="P:isoleucine transport"/>
    <property type="evidence" value="ECO:0007669"/>
    <property type="project" value="TreeGrafter"/>
</dbReference>
<keyword evidence="7 9" id="KW-1133">Transmembrane helix</keyword>
<feature type="transmembrane region" description="Helical" evidence="9">
    <location>
        <begin position="12"/>
        <end position="29"/>
    </location>
</feature>
<evidence type="ECO:0000313" key="10">
    <source>
        <dbReference type="EMBL" id="VYU09844.1"/>
    </source>
</evidence>
<feature type="transmembrane region" description="Helical" evidence="9">
    <location>
        <begin position="119"/>
        <end position="137"/>
    </location>
</feature>
<evidence type="ECO:0000256" key="4">
    <source>
        <dbReference type="ARBA" id="ARBA00022475"/>
    </source>
</evidence>
<comment type="function">
    <text evidence="9">Component of the transport system for branched-chain amino acids.</text>
</comment>
<feature type="transmembrane region" description="Helical" evidence="9">
    <location>
        <begin position="279"/>
        <end position="305"/>
    </location>
</feature>
<feature type="transmembrane region" description="Helical" evidence="9">
    <location>
        <begin position="222"/>
        <end position="246"/>
    </location>
</feature>
<evidence type="ECO:0000256" key="5">
    <source>
        <dbReference type="ARBA" id="ARBA00022692"/>
    </source>
</evidence>
<dbReference type="InterPro" id="IPR004685">
    <property type="entry name" value="Brnchd-chn_aa_trnsp_Livcs"/>
</dbReference>
<evidence type="ECO:0000256" key="8">
    <source>
        <dbReference type="ARBA" id="ARBA00023136"/>
    </source>
</evidence>
<evidence type="ECO:0000256" key="3">
    <source>
        <dbReference type="ARBA" id="ARBA00022448"/>
    </source>
</evidence>
<feature type="transmembrane region" description="Helical" evidence="9">
    <location>
        <begin position="410"/>
        <end position="429"/>
    </location>
</feature>
<dbReference type="GO" id="GO:0005304">
    <property type="term" value="F:L-valine transmembrane transporter activity"/>
    <property type="evidence" value="ECO:0007669"/>
    <property type="project" value="TreeGrafter"/>
</dbReference>
<proteinExistence type="inferred from homology"/>
<gene>
    <name evidence="10" type="primary">brnQ_2</name>
    <name evidence="10" type="ORF">PGLFYP46_00224</name>
</gene>
<evidence type="ECO:0000256" key="1">
    <source>
        <dbReference type="ARBA" id="ARBA00004651"/>
    </source>
</evidence>
<feature type="transmembrane region" description="Helical" evidence="9">
    <location>
        <begin position="149"/>
        <end position="171"/>
    </location>
</feature>
<feature type="transmembrane region" description="Helical" evidence="9">
    <location>
        <begin position="317"/>
        <end position="338"/>
    </location>
</feature>
<evidence type="ECO:0000256" key="2">
    <source>
        <dbReference type="ARBA" id="ARBA00008540"/>
    </source>
</evidence>
<dbReference type="AlphaFoldDB" id="A0A6N3C3E6"/>
<accession>A0A6N3C3E6</accession>
<dbReference type="GO" id="GO:0015190">
    <property type="term" value="F:L-leucine transmembrane transporter activity"/>
    <property type="evidence" value="ECO:0007669"/>
    <property type="project" value="TreeGrafter"/>
</dbReference>